<protein>
    <submittedName>
        <fullName evidence="2">MarR family transcriptional regulator</fullName>
    </submittedName>
</protein>
<dbReference type="SUPFAM" id="SSF46785">
    <property type="entry name" value="Winged helix' DNA-binding domain"/>
    <property type="match status" value="1"/>
</dbReference>
<accession>A0ABS0XBI7</accession>
<dbReference type="InterPro" id="IPR036388">
    <property type="entry name" value="WH-like_DNA-bd_sf"/>
</dbReference>
<dbReference type="RefSeq" id="WP_190119695.1">
    <property type="nucleotide sequence ID" value="NZ_BMVR01000017.1"/>
</dbReference>
<evidence type="ECO:0000313" key="3">
    <source>
        <dbReference type="Proteomes" id="UP000634780"/>
    </source>
</evidence>
<gene>
    <name evidence="2" type="ORF">JGB26_26370</name>
</gene>
<reference evidence="2 3" key="1">
    <citation type="submission" date="2020-12" db="EMBL/GenBank/DDBJ databases">
        <title>Streptomyces typhae sp. nov., a novel endophytic actinomycete isolated from the root of cattail pollen (Typha angustifolia L.).</title>
        <authorList>
            <person name="Peng C."/>
            <person name="Liu C."/>
        </authorList>
    </citation>
    <scope>NUCLEOTIDE SEQUENCE [LARGE SCALE GENOMIC DNA]</scope>
    <source>
        <strain evidence="2 3">JCM 4753</strain>
    </source>
</reference>
<dbReference type="PROSITE" id="PS50995">
    <property type="entry name" value="HTH_MARR_2"/>
    <property type="match status" value="1"/>
</dbReference>
<dbReference type="EMBL" id="JAEKOZ010000018">
    <property type="protein sequence ID" value="MBJ3810588.1"/>
    <property type="molecule type" value="Genomic_DNA"/>
</dbReference>
<dbReference type="PANTHER" id="PTHR33164:SF99">
    <property type="entry name" value="MARR FAMILY REGULATORY PROTEIN"/>
    <property type="match status" value="1"/>
</dbReference>
<evidence type="ECO:0000313" key="2">
    <source>
        <dbReference type="EMBL" id="MBJ3810588.1"/>
    </source>
</evidence>
<sequence length="170" mass="18637">MATRAHPNPGEDAPDGAATDALWLSAPEKEAWTGLVSLVLLLPGQLESPLQQEAGLTLFEYLTLSHVSEAPERRLRMSELAYLANGSLSRLSNVVKRFEQRGWMERWPDPDDGRFTIAALTDAGYDVVVAAAPTHVRSVRQLVLDQLTAADQQALARIAEKLRVRPADLA</sequence>
<comment type="caution">
    <text evidence="2">The sequence shown here is derived from an EMBL/GenBank/DDBJ whole genome shotgun (WGS) entry which is preliminary data.</text>
</comment>
<dbReference type="Pfam" id="PF01047">
    <property type="entry name" value="MarR"/>
    <property type="match status" value="1"/>
</dbReference>
<evidence type="ECO:0000259" key="1">
    <source>
        <dbReference type="PROSITE" id="PS50995"/>
    </source>
</evidence>
<proteinExistence type="predicted"/>
<dbReference type="Proteomes" id="UP000634780">
    <property type="component" value="Unassembled WGS sequence"/>
</dbReference>
<feature type="domain" description="HTH marR-type" evidence="1">
    <location>
        <begin position="28"/>
        <end position="164"/>
    </location>
</feature>
<organism evidence="2 3">
    <name type="scientific">Streptomyces flavofungini</name>
    <dbReference type="NCBI Taxonomy" id="68200"/>
    <lineage>
        <taxon>Bacteria</taxon>
        <taxon>Bacillati</taxon>
        <taxon>Actinomycetota</taxon>
        <taxon>Actinomycetes</taxon>
        <taxon>Kitasatosporales</taxon>
        <taxon>Streptomycetaceae</taxon>
        <taxon>Streptomyces</taxon>
    </lineage>
</organism>
<dbReference type="InterPro" id="IPR036390">
    <property type="entry name" value="WH_DNA-bd_sf"/>
</dbReference>
<dbReference type="InterPro" id="IPR039422">
    <property type="entry name" value="MarR/SlyA-like"/>
</dbReference>
<dbReference type="PANTHER" id="PTHR33164">
    <property type="entry name" value="TRANSCRIPTIONAL REGULATOR, MARR FAMILY"/>
    <property type="match status" value="1"/>
</dbReference>
<dbReference type="InterPro" id="IPR000835">
    <property type="entry name" value="HTH_MarR-typ"/>
</dbReference>
<dbReference type="SMART" id="SM00347">
    <property type="entry name" value="HTH_MARR"/>
    <property type="match status" value="1"/>
</dbReference>
<dbReference type="Gene3D" id="1.10.10.10">
    <property type="entry name" value="Winged helix-like DNA-binding domain superfamily/Winged helix DNA-binding domain"/>
    <property type="match status" value="1"/>
</dbReference>
<keyword evidence="3" id="KW-1185">Reference proteome</keyword>
<name>A0ABS0XBI7_9ACTN</name>